<organism evidence="1 2">
    <name type="scientific">Hyalomma asiaticum</name>
    <name type="common">Tick</name>
    <dbReference type="NCBI Taxonomy" id="266040"/>
    <lineage>
        <taxon>Eukaryota</taxon>
        <taxon>Metazoa</taxon>
        <taxon>Ecdysozoa</taxon>
        <taxon>Arthropoda</taxon>
        <taxon>Chelicerata</taxon>
        <taxon>Arachnida</taxon>
        <taxon>Acari</taxon>
        <taxon>Parasitiformes</taxon>
        <taxon>Ixodida</taxon>
        <taxon>Ixodoidea</taxon>
        <taxon>Ixodidae</taxon>
        <taxon>Hyalomminae</taxon>
        <taxon>Hyalomma</taxon>
    </lineage>
</organism>
<protein>
    <submittedName>
        <fullName evidence="1">Uncharacterized protein</fullName>
    </submittedName>
</protein>
<sequence length="630" mass="69869">MVLVTEAQGAEESGYGNNGNDRQPGNTRQRAAPQLQLVEEAQVSADYYCLDDIYSYHPQHWFTFEPAIHDLATWDGDDDQAVPAPRERGSQRSSSSLSSSASDCAAVVATPSSRQLSVALALAPRERRLLELMDRTGYTMIQDNGQRRYGPPPFWQGDPPPKGCEVFIGKLPRDLYEDELVPFLERAGLLYEVRLMMDFAGSNRGYAFATYSTRREALRAVRELDEAEIRRGRRVGVCESLDNCRLFVGGIPREKNRVEVLEEMRRVTSGVEDVILYSDPKNRSLNRGFAFVEYKDHRAAAVARRRMIPGKMTLFGGYEVAVDWAQPEPIVDEETMSKVTTLYVRNLLLSTPADVVREAFSLQGQVCVFRVKKIRDFAFIHYDNREDAAMALKAMKGAVIDGSRVEGHVVKASELVETFRSSKEFYKKGQAVGYGFYPVASHHVPPPIGSGRPGGGEAVIHGHHGGPVFPHQASARSTSVQQKIQLLTEVCERYGLGVPQFNLVTVMSTEYNPVDGNQQTPLHYFKVTLPNIPPQMGNTITPNRFSRTVEQAREYAAEYALHHLLMTLDMTTPAQYPHLTSPLFVTTTAPAAYGPGYHQYPSVLPGAGSPTTTGPPWQPYPGGPSSPPAL</sequence>
<reference evidence="1" key="1">
    <citation type="submission" date="2020-05" db="EMBL/GenBank/DDBJ databases">
        <title>Large-scale comparative analyses of tick genomes elucidate their genetic diversity and vector capacities.</title>
        <authorList>
            <person name="Jia N."/>
            <person name="Wang J."/>
            <person name="Shi W."/>
            <person name="Du L."/>
            <person name="Sun Y."/>
            <person name="Zhan W."/>
            <person name="Jiang J."/>
            <person name="Wang Q."/>
            <person name="Zhang B."/>
            <person name="Ji P."/>
            <person name="Sakyi L.B."/>
            <person name="Cui X."/>
            <person name="Yuan T."/>
            <person name="Jiang B."/>
            <person name="Yang W."/>
            <person name="Lam T.T.-Y."/>
            <person name="Chang Q."/>
            <person name="Ding S."/>
            <person name="Wang X."/>
            <person name="Zhu J."/>
            <person name="Ruan X."/>
            <person name="Zhao L."/>
            <person name="Wei J."/>
            <person name="Que T."/>
            <person name="Du C."/>
            <person name="Cheng J."/>
            <person name="Dai P."/>
            <person name="Han X."/>
            <person name="Huang E."/>
            <person name="Gao Y."/>
            <person name="Liu J."/>
            <person name="Shao H."/>
            <person name="Ye R."/>
            <person name="Li L."/>
            <person name="Wei W."/>
            <person name="Wang X."/>
            <person name="Wang C."/>
            <person name="Yang T."/>
            <person name="Huo Q."/>
            <person name="Li W."/>
            <person name="Guo W."/>
            <person name="Chen H."/>
            <person name="Zhou L."/>
            <person name="Ni X."/>
            <person name="Tian J."/>
            <person name="Zhou Y."/>
            <person name="Sheng Y."/>
            <person name="Liu T."/>
            <person name="Pan Y."/>
            <person name="Xia L."/>
            <person name="Li J."/>
            <person name="Zhao F."/>
            <person name="Cao W."/>
        </authorList>
    </citation>
    <scope>NUCLEOTIDE SEQUENCE</scope>
    <source>
        <strain evidence="1">Hyas-2018</strain>
    </source>
</reference>
<comment type="caution">
    <text evidence="1">The sequence shown here is derived from an EMBL/GenBank/DDBJ whole genome shotgun (WGS) entry which is preliminary data.</text>
</comment>
<evidence type="ECO:0000313" key="2">
    <source>
        <dbReference type="Proteomes" id="UP000821845"/>
    </source>
</evidence>
<name>A0ACB7T6M4_HYAAI</name>
<proteinExistence type="predicted"/>
<dbReference type="Proteomes" id="UP000821845">
    <property type="component" value="Chromosome 11"/>
</dbReference>
<keyword evidence="2" id="KW-1185">Reference proteome</keyword>
<gene>
    <name evidence="1" type="ORF">HPB50_023715</name>
</gene>
<evidence type="ECO:0000313" key="1">
    <source>
        <dbReference type="EMBL" id="KAH6941906.1"/>
    </source>
</evidence>
<dbReference type="EMBL" id="CM023491">
    <property type="protein sequence ID" value="KAH6941906.1"/>
    <property type="molecule type" value="Genomic_DNA"/>
</dbReference>
<accession>A0ACB7T6M4</accession>